<reference evidence="6" key="1">
    <citation type="submission" date="2020-11" db="EMBL/GenBank/DDBJ databases">
        <authorList>
            <consortium name="DOE Joint Genome Institute"/>
            <person name="Ahrendt S."/>
            <person name="Riley R."/>
            <person name="Andreopoulos W."/>
            <person name="Labutti K."/>
            <person name="Pangilinan J."/>
            <person name="Ruiz-Duenas F.J."/>
            <person name="Barrasa J.M."/>
            <person name="Sanchez-Garcia M."/>
            <person name="Camarero S."/>
            <person name="Miyauchi S."/>
            <person name="Serrano A."/>
            <person name="Linde D."/>
            <person name="Babiker R."/>
            <person name="Drula E."/>
            <person name="Ayuso-Fernandez I."/>
            <person name="Pacheco R."/>
            <person name="Padilla G."/>
            <person name="Ferreira P."/>
            <person name="Barriuso J."/>
            <person name="Kellner H."/>
            <person name="Castanera R."/>
            <person name="Alfaro M."/>
            <person name="Ramirez L."/>
            <person name="Pisabarro A.G."/>
            <person name="Kuo A."/>
            <person name="Tritt A."/>
            <person name="Lipzen A."/>
            <person name="He G."/>
            <person name="Yan M."/>
            <person name="Ng V."/>
            <person name="Cullen D."/>
            <person name="Martin F."/>
            <person name="Rosso M.-N."/>
            <person name="Henrissat B."/>
            <person name="Hibbett D."/>
            <person name="Martinez A.T."/>
            <person name="Grigoriev I.V."/>
        </authorList>
    </citation>
    <scope>NUCLEOTIDE SEQUENCE</scope>
    <source>
        <strain evidence="6">AH 40177</strain>
    </source>
</reference>
<keyword evidence="1 3" id="KW-0479">Metal-binding</keyword>
<evidence type="ECO:0000313" key="6">
    <source>
        <dbReference type="EMBL" id="KAF9061901.1"/>
    </source>
</evidence>
<dbReference type="PROSITE" id="PS50023">
    <property type="entry name" value="LIM_DOMAIN_2"/>
    <property type="match status" value="1"/>
</dbReference>
<name>A0A9P5PEK3_9AGAR</name>
<feature type="compositionally biased region" description="Low complexity" evidence="4">
    <location>
        <begin position="249"/>
        <end position="303"/>
    </location>
</feature>
<dbReference type="SMART" id="SM00132">
    <property type="entry name" value="LIM"/>
    <property type="match status" value="1"/>
</dbReference>
<feature type="compositionally biased region" description="Gly residues" evidence="4">
    <location>
        <begin position="408"/>
        <end position="427"/>
    </location>
</feature>
<keyword evidence="7" id="KW-1185">Reference proteome</keyword>
<dbReference type="Gene3D" id="2.10.110.10">
    <property type="entry name" value="Cysteine Rich Protein"/>
    <property type="match status" value="2"/>
</dbReference>
<dbReference type="PANTHER" id="PTHR24216:SF8">
    <property type="entry name" value="PAXILLIN, ISOFORM F"/>
    <property type="match status" value="1"/>
</dbReference>
<organism evidence="6 7">
    <name type="scientific">Rhodocollybia butyracea</name>
    <dbReference type="NCBI Taxonomy" id="206335"/>
    <lineage>
        <taxon>Eukaryota</taxon>
        <taxon>Fungi</taxon>
        <taxon>Dikarya</taxon>
        <taxon>Basidiomycota</taxon>
        <taxon>Agaricomycotina</taxon>
        <taxon>Agaricomycetes</taxon>
        <taxon>Agaricomycetidae</taxon>
        <taxon>Agaricales</taxon>
        <taxon>Marasmiineae</taxon>
        <taxon>Omphalotaceae</taxon>
        <taxon>Rhodocollybia</taxon>
    </lineage>
</organism>
<feature type="compositionally biased region" description="Low complexity" evidence="4">
    <location>
        <begin position="380"/>
        <end position="390"/>
    </location>
</feature>
<evidence type="ECO:0000256" key="2">
    <source>
        <dbReference type="ARBA" id="ARBA00022833"/>
    </source>
</evidence>
<evidence type="ECO:0000256" key="4">
    <source>
        <dbReference type="SAM" id="MobiDB-lite"/>
    </source>
</evidence>
<gene>
    <name evidence="6" type="ORF">BDP27DRAFT_1337379</name>
</gene>
<dbReference type="GO" id="GO:0046872">
    <property type="term" value="F:metal ion binding"/>
    <property type="evidence" value="ECO:0007669"/>
    <property type="project" value="UniProtKB-KW"/>
</dbReference>
<dbReference type="AlphaFoldDB" id="A0A9P5PEK3"/>
<dbReference type="InterPro" id="IPR001781">
    <property type="entry name" value="Znf_LIM"/>
</dbReference>
<feature type="region of interest" description="Disordered" evidence="4">
    <location>
        <begin position="1"/>
        <end position="491"/>
    </location>
</feature>
<evidence type="ECO:0000313" key="7">
    <source>
        <dbReference type="Proteomes" id="UP000772434"/>
    </source>
</evidence>
<feature type="compositionally biased region" description="Polar residues" evidence="4">
    <location>
        <begin position="434"/>
        <end position="444"/>
    </location>
</feature>
<proteinExistence type="predicted"/>
<evidence type="ECO:0000256" key="1">
    <source>
        <dbReference type="ARBA" id="ARBA00022723"/>
    </source>
</evidence>
<dbReference type="OrthoDB" id="1112565at2759"/>
<keyword evidence="3" id="KW-0440">LIM domain</keyword>
<feature type="compositionally biased region" description="Basic and acidic residues" evidence="4">
    <location>
        <begin position="334"/>
        <end position="345"/>
    </location>
</feature>
<feature type="compositionally biased region" description="Low complexity" evidence="4">
    <location>
        <begin position="56"/>
        <end position="83"/>
    </location>
</feature>
<feature type="compositionally biased region" description="Low complexity" evidence="4">
    <location>
        <begin position="211"/>
        <end position="220"/>
    </location>
</feature>
<keyword evidence="2 3" id="KW-0862">Zinc</keyword>
<feature type="compositionally biased region" description="Acidic residues" evidence="4">
    <location>
        <begin position="96"/>
        <end position="105"/>
    </location>
</feature>
<feature type="compositionally biased region" description="Polar residues" evidence="4">
    <location>
        <begin position="451"/>
        <end position="461"/>
    </location>
</feature>
<dbReference type="EMBL" id="JADNRY010000187">
    <property type="protein sequence ID" value="KAF9061901.1"/>
    <property type="molecule type" value="Genomic_DNA"/>
</dbReference>
<dbReference type="CDD" id="cd09397">
    <property type="entry name" value="LIM1_UF1"/>
    <property type="match status" value="1"/>
</dbReference>
<protein>
    <recommendedName>
        <fullName evidence="5">LIM zinc-binding domain-containing protein</fullName>
    </recommendedName>
</protein>
<sequence length="812" mass="85015">MNSMNSPMMKGLTPGAAMNAPNTPSASDMPTAKPATSSSSARGSITPRAGPTRQNSNTSDVSSSSSSSTFALAYSASSASASSRRGKGNGTRAVADGEDGGDTSESDYGGLAYADDTDYEEEKTGTIQIRDGAGVGGSKARLSVNSRMSRNSRRTTRDGVTPTPTPLTPRERDQRSRPVSGSVYSDDEDDLNDLKNRLLLGSFPSPPSSPPANTISISNPLSGSISNSISQRTRTLSNASISQRTRAPSTTSVSSSKSSVSSKSTKSKTASVIPTSPSPTSSSRSSAIAIAKALGLSRSSTEGETSERLIGGPGAPGVARTLSGKSVKSVSGRIVERGRSVDDVKSTGGNQDGGGRNRSATISSLRSVDSIGRNRSATISSMKSMRSLKSLKSDESGSGPEAGRARSGTGGSGTSGSGSAAGYGYGSSSGSVPALNTQELTQTLKELMTDDPSSPNASTLRFGSAPRPIRPPRPIGIGLRDDGPSPPMSPHRNYTFDSTSSLDNLNLDSLSTAIPAPPPIPNSIRASSNSMIKLAHRSNTVGVTTPYSLITDAVDKLTKLPARSKTERASKAVVPGGGGIAGYGTGSEHKNTKKIKVCIRCDKRIEDGRWISVELPGSKGVGAGASFNAGSAGGEKEKKDKGVLCEKCWKNMYLPKCRRCNLPIEKQAVSSSDGQLKGKYHKDCFNCFTCNQPFPDKIFYVYDGRPLCKYHYHETNDSLCAAATCGQPIEGPCAVSHAGDRYHPEHFTCEWMLCEKHARAGDRDRGLWVDGEDEDERFGVEGSYGVGAGHGSGTAMKRMTRFVDLNALGELR</sequence>
<evidence type="ECO:0000259" key="5">
    <source>
        <dbReference type="PROSITE" id="PS50023"/>
    </source>
</evidence>
<dbReference type="SUPFAM" id="SSF57716">
    <property type="entry name" value="Glucocorticoid receptor-like (DNA-binding domain)"/>
    <property type="match status" value="2"/>
</dbReference>
<evidence type="ECO:0000256" key="3">
    <source>
        <dbReference type="PROSITE-ProRule" id="PRU00125"/>
    </source>
</evidence>
<dbReference type="GO" id="GO:0030695">
    <property type="term" value="F:GTPase regulator activity"/>
    <property type="evidence" value="ECO:0007669"/>
    <property type="project" value="UniProtKB-ARBA"/>
</dbReference>
<feature type="domain" description="LIM zinc-binding" evidence="5">
    <location>
        <begin position="655"/>
        <end position="718"/>
    </location>
</feature>
<dbReference type="Proteomes" id="UP000772434">
    <property type="component" value="Unassembled WGS sequence"/>
</dbReference>
<comment type="caution">
    <text evidence="6">The sequence shown here is derived from an EMBL/GenBank/DDBJ whole genome shotgun (WGS) entry which is preliminary data.</text>
</comment>
<dbReference type="PROSITE" id="PS00478">
    <property type="entry name" value="LIM_DOMAIN_1"/>
    <property type="match status" value="1"/>
</dbReference>
<dbReference type="Pfam" id="PF00412">
    <property type="entry name" value="LIM"/>
    <property type="match status" value="1"/>
</dbReference>
<feature type="compositionally biased region" description="Polar residues" evidence="4">
    <location>
        <begin position="221"/>
        <end position="248"/>
    </location>
</feature>
<accession>A0A9P5PEK3</accession>
<dbReference type="PANTHER" id="PTHR24216">
    <property type="entry name" value="PAXILLIN-RELATED"/>
    <property type="match status" value="1"/>
</dbReference>
<feature type="compositionally biased region" description="Polar residues" evidence="4">
    <location>
        <begin position="358"/>
        <end position="379"/>
    </location>
</feature>